<gene>
    <name evidence="2" type="ORF">C1645_714702</name>
</gene>
<reference evidence="2 3" key="1">
    <citation type="submission" date="2018-06" db="EMBL/GenBank/DDBJ databases">
        <title>Comparative genomics reveals the genomic features of Rhizophagus irregularis, R. cerebriforme, R. diaphanum and Gigaspora rosea, and their symbiotic lifestyle signature.</title>
        <authorList>
            <person name="Morin E."/>
            <person name="San Clemente H."/>
            <person name="Chen E.C.H."/>
            <person name="De La Providencia I."/>
            <person name="Hainaut M."/>
            <person name="Kuo A."/>
            <person name="Kohler A."/>
            <person name="Murat C."/>
            <person name="Tang N."/>
            <person name="Roy S."/>
            <person name="Loubradou J."/>
            <person name="Henrissat B."/>
            <person name="Grigoriev I.V."/>
            <person name="Corradi N."/>
            <person name="Roux C."/>
            <person name="Martin F.M."/>
        </authorList>
    </citation>
    <scope>NUCLEOTIDE SEQUENCE [LARGE SCALE GENOMIC DNA]</scope>
    <source>
        <strain evidence="2 3">DAOM 227022</strain>
    </source>
</reference>
<dbReference type="Pfam" id="PF00069">
    <property type="entry name" value="Pkinase"/>
    <property type="match status" value="1"/>
</dbReference>
<sequence length="129" mass="14795">MVHRDLHTGNILFDYPKNKSDLYICISDMGSCGKLGNIDEKNIYGVLPYVAPEVLRGKPYTQASDIYSFGMIMYFVATLRQPFINVAHDHFLTLDICNGIRPEINESEATKDYIDLMKRCWDSNPDNRP</sequence>
<dbReference type="PROSITE" id="PS50011">
    <property type="entry name" value="PROTEIN_KINASE_DOM"/>
    <property type="match status" value="1"/>
</dbReference>
<name>A0A397SIC2_9GLOM</name>
<dbReference type="GO" id="GO:0007165">
    <property type="term" value="P:signal transduction"/>
    <property type="evidence" value="ECO:0007669"/>
    <property type="project" value="TreeGrafter"/>
</dbReference>
<dbReference type="PANTHER" id="PTHR23257">
    <property type="entry name" value="SERINE-THREONINE PROTEIN KINASE"/>
    <property type="match status" value="1"/>
</dbReference>
<evidence type="ECO:0000313" key="3">
    <source>
        <dbReference type="Proteomes" id="UP000265703"/>
    </source>
</evidence>
<evidence type="ECO:0000313" key="2">
    <source>
        <dbReference type="EMBL" id="RIA85980.1"/>
    </source>
</evidence>
<accession>A0A397SIC2</accession>
<dbReference type="AlphaFoldDB" id="A0A397SIC2"/>
<dbReference type="OrthoDB" id="3269467at2759"/>
<dbReference type="GO" id="GO:0005737">
    <property type="term" value="C:cytoplasm"/>
    <property type="evidence" value="ECO:0007669"/>
    <property type="project" value="TreeGrafter"/>
</dbReference>
<dbReference type="GO" id="GO:0004672">
    <property type="term" value="F:protein kinase activity"/>
    <property type="evidence" value="ECO:0007669"/>
    <property type="project" value="InterPro"/>
</dbReference>
<keyword evidence="2" id="KW-0418">Kinase</keyword>
<dbReference type="InterPro" id="IPR000719">
    <property type="entry name" value="Prot_kinase_dom"/>
</dbReference>
<dbReference type="Proteomes" id="UP000265703">
    <property type="component" value="Unassembled WGS sequence"/>
</dbReference>
<dbReference type="Gene3D" id="1.10.510.10">
    <property type="entry name" value="Transferase(Phosphotransferase) domain 1"/>
    <property type="match status" value="1"/>
</dbReference>
<dbReference type="SUPFAM" id="SSF56112">
    <property type="entry name" value="Protein kinase-like (PK-like)"/>
    <property type="match status" value="1"/>
</dbReference>
<dbReference type="InterPro" id="IPR011009">
    <property type="entry name" value="Kinase-like_dom_sf"/>
</dbReference>
<dbReference type="GO" id="GO:0005524">
    <property type="term" value="F:ATP binding"/>
    <property type="evidence" value="ECO:0007669"/>
    <property type="project" value="InterPro"/>
</dbReference>
<evidence type="ECO:0000259" key="1">
    <source>
        <dbReference type="PROSITE" id="PS50011"/>
    </source>
</evidence>
<dbReference type="PANTHER" id="PTHR23257:SF963">
    <property type="entry name" value="AT08303P"/>
    <property type="match status" value="1"/>
</dbReference>
<keyword evidence="2" id="KW-0808">Transferase</keyword>
<organism evidence="2 3">
    <name type="scientific">Glomus cerebriforme</name>
    <dbReference type="NCBI Taxonomy" id="658196"/>
    <lineage>
        <taxon>Eukaryota</taxon>
        <taxon>Fungi</taxon>
        <taxon>Fungi incertae sedis</taxon>
        <taxon>Mucoromycota</taxon>
        <taxon>Glomeromycotina</taxon>
        <taxon>Glomeromycetes</taxon>
        <taxon>Glomerales</taxon>
        <taxon>Glomeraceae</taxon>
        <taxon>Glomus</taxon>
    </lineage>
</organism>
<feature type="non-terminal residue" evidence="2">
    <location>
        <position position="129"/>
    </location>
</feature>
<dbReference type="InterPro" id="IPR050167">
    <property type="entry name" value="Ser_Thr_protein_kinase"/>
</dbReference>
<keyword evidence="3" id="KW-1185">Reference proteome</keyword>
<dbReference type="EMBL" id="QKYT01000391">
    <property type="protein sequence ID" value="RIA85980.1"/>
    <property type="molecule type" value="Genomic_DNA"/>
</dbReference>
<feature type="domain" description="Protein kinase" evidence="1">
    <location>
        <begin position="1"/>
        <end position="129"/>
    </location>
</feature>
<protein>
    <submittedName>
        <fullName evidence="2">Kinase-like domain-containing protein</fullName>
    </submittedName>
</protein>
<comment type="caution">
    <text evidence="2">The sequence shown here is derived from an EMBL/GenBank/DDBJ whole genome shotgun (WGS) entry which is preliminary data.</text>
</comment>
<proteinExistence type="predicted"/>